<dbReference type="PANTHER" id="PTHR30404:SF0">
    <property type="entry name" value="N-ACETYLMURAMOYL-L-ALANINE AMIDASE AMIC"/>
    <property type="match status" value="1"/>
</dbReference>
<reference evidence="4" key="1">
    <citation type="submission" date="2019-04" db="EMBL/GenBank/DDBJ databases">
        <title>Evolution of Biomass-Degrading Anaerobic Consortia Revealed by Metagenomics.</title>
        <authorList>
            <person name="Peng X."/>
        </authorList>
    </citation>
    <scope>NUCLEOTIDE SEQUENCE</scope>
    <source>
        <strain evidence="4">SIG254</strain>
    </source>
</reference>
<protein>
    <submittedName>
        <fullName evidence="4">N-acetylmuramoyl-L-alanine amidase CwlD</fullName>
        <ecNumber evidence="4">3.5.1.28</ecNumber>
    </submittedName>
</protein>
<keyword evidence="2" id="KW-0812">Transmembrane</keyword>
<dbReference type="CDD" id="cd02696">
    <property type="entry name" value="MurNAc-LAA"/>
    <property type="match status" value="1"/>
</dbReference>
<evidence type="ECO:0000256" key="1">
    <source>
        <dbReference type="ARBA" id="ARBA00022801"/>
    </source>
</evidence>
<dbReference type="GO" id="GO:0030288">
    <property type="term" value="C:outer membrane-bounded periplasmic space"/>
    <property type="evidence" value="ECO:0007669"/>
    <property type="project" value="TreeGrafter"/>
</dbReference>
<dbReference type="EC" id="3.5.1.28" evidence="4"/>
<name>A0A927ZST7_9CLOT</name>
<feature type="domain" description="MurNAc-LAA" evidence="3">
    <location>
        <begin position="132"/>
        <end position="245"/>
    </location>
</feature>
<dbReference type="Pfam" id="PF01520">
    <property type="entry name" value="Amidase_3"/>
    <property type="match status" value="1"/>
</dbReference>
<dbReference type="EMBL" id="SVCM01000041">
    <property type="protein sequence ID" value="MBE6059233.1"/>
    <property type="molecule type" value="Genomic_DNA"/>
</dbReference>
<proteinExistence type="predicted"/>
<dbReference type="InterPro" id="IPR002508">
    <property type="entry name" value="MurNAc-LAA_cat"/>
</dbReference>
<dbReference type="InterPro" id="IPR050695">
    <property type="entry name" value="N-acetylmuramoyl_amidase_3"/>
</dbReference>
<dbReference type="SMART" id="SM00646">
    <property type="entry name" value="Ami_3"/>
    <property type="match status" value="1"/>
</dbReference>
<dbReference type="GO" id="GO:0008745">
    <property type="term" value="F:N-acetylmuramoyl-L-alanine amidase activity"/>
    <property type="evidence" value="ECO:0007669"/>
    <property type="project" value="UniProtKB-EC"/>
</dbReference>
<evidence type="ECO:0000259" key="3">
    <source>
        <dbReference type="SMART" id="SM00646"/>
    </source>
</evidence>
<dbReference type="PANTHER" id="PTHR30404">
    <property type="entry name" value="N-ACETYLMURAMOYL-L-ALANINE AMIDASE"/>
    <property type="match status" value="1"/>
</dbReference>
<dbReference type="NCBIfam" id="TIGR02883">
    <property type="entry name" value="spore_cwlD"/>
    <property type="match status" value="1"/>
</dbReference>
<gene>
    <name evidence="4" type="primary">cwlD</name>
    <name evidence="4" type="ORF">E7215_03525</name>
</gene>
<sequence>MNKYNYRVIKKVGETIKNTKLISILTVIILGFICMSVINVNKVVTTYKNAESEQEKNKIILIDPGHGGIDGGASSKDGTTEKDINLNIGLLLGANLKSQGYKVEFTRTEDIGLYTEGKSVKEKKYEDLNKRVSLKEETKCDIFVSIHLNTFPESYCKGAQVWYSNYEGSERLANIMQGTLKDKLDQSNKRKAKAAGTQYKVLRGNDTMAGVIVECGFLSNPEEYQKLKDEEYQKKIADALAESISIYLKEGVN</sequence>
<dbReference type="Proteomes" id="UP000768462">
    <property type="component" value="Unassembled WGS sequence"/>
</dbReference>
<keyword evidence="2" id="KW-1133">Transmembrane helix</keyword>
<accession>A0A927ZST7</accession>
<comment type="caution">
    <text evidence="4">The sequence shown here is derived from an EMBL/GenBank/DDBJ whole genome shotgun (WGS) entry which is preliminary data.</text>
</comment>
<dbReference type="InterPro" id="IPR014234">
    <property type="entry name" value="Spore_CwlD"/>
</dbReference>
<evidence type="ECO:0000313" key="5">
    <source>
        <dbReference type="Proteomes" id="UP000768462"/>
    </source>
</evidence>
<dbReference type="GO" id="GO:0009253">
    <property type="term" value="P:peptidoglycan catabolic process"/>
    <property type="evidence" value="ECO:0007669"/>
    <property type="project" value="InterPro"/>
</dbReference>
<dbReference type="AlphaFoldDB" id="A0A927ZST7"/>
<dbReference type="Gene3D" id="3.40.630.40">
    <property type="entry name" value="Zn-dependent exopeptidases"/>
    <property type="match status" value="1"/>
</dbReference>
<evidence type="ECO:0000313" key="4">
    <source>
        <dbReference type="EMBL" id="MBE6059233.1"/>
    </source>
</evidence>
<keyword evidence="1 4" id="KW-0378">Hydrolase</keyword>
<evidence type="ECO:0000256" key="2">
    <source>
        <dbReference type="SAM" id="Phobius"/>
    </source>
</evidence>
<dbReference type="SUPFAM" id="SSF53187">
    <property type="entry name" value="Zn-dependent exopeptidases"/>
    <property type="match status" value="1"/>
</dbReference>
<organism evidence="4 5">
    <name type="scientific">Clostridium sulfidigenes</name>
    <dbReference type="NCBI Taxonomy" id="318464"/>
    <lineage>
        <taxon>Bacteria</taxon>
        <taxon>Bacillati</taxon>
        <taxon>Bacillota</taxon>
        <taxon>Clostridia</taxon>
        <taxon>Eubacteriales</taxon>
        <taxon>Clostridiaceae</taxon>
        <taxon>Clostridium</taxon>
    </lineage>
</organism>
<feature type="transmembrane region" description="Helical" evidence="2">
    <location>
        <begin position="21"/>
        <end position="40"/>
    </location>
</feature>
<keyword evidence="2" id="KW-0472">Membrane</keyword>